<proteinExistence type="predicted"/>
<dbReference type="Proteomes" id="UP001281147">
    <property type="component" value="Unassembled WGS sequence"/>
</dbReference>
<protein>
    <submittedName>
        <fullName evidence="1">Uncharacterized protein</fullName>
    </submittedName>
</protein>
<keyword evidence="2" id="KW-1185">Reference proteome</keyword>
<evidence type="ECO:0000313" key="2">
    <source>
        <dbReference type="Proteomes" id="UP001281147"/>
    </source>
</evidence>
<gene>
    <name evidence="1" type="ORF">LTR37_006987</name>
</gene>
<organism evidence="1 2">
    <name type="scientific">Vermiconidia calcicola</name>
    <dbReference type="NCBI Taxonomy" id="1690605"/>
    <lineage>
        <taxon>Eukaryota</taxon>
        <taxon>Fungi</taxon>
        <taxon>Dikarya</taxon>
        <taxon>Ascomycota</taxon>
        <taxon>Pezizomycotina</taxon>
        <taxon>Dothideomycetes</taxon>
        <taxon>Dothideomycetidae</taxon>
        <taxon>Mycosphaerellales</taxon>
        <taxon>Extremaceae</taxon>
        <taxon>Vermiconidia</taxon>
    </lineage>
</organism>
<evidence type="ECO:0000313" key="1">
    <source>
        <dbReference type="EMBL" id="KAK3715762.1"/>
    </source>
</evidence>
<sequence length="715" mass="76520">MAQVPAVPTTADDASQKKKTRLNPARRKAIRSKTEPVRSIADTTAPSDLSAGKKPQATSAQAPRNVQTDAPKQNPVPSLSRQNTDPNLAKTKPQAKPNLVRTITAPEANNKGTSLALKAPALATGGLVGCAASAAILLGVGIWYDFSGAESAILAAKAAKLCVDNLTEDVITSLQAGTYSAEEALDIHRRTTLAYASTIPGGAPFIERIFREIDMVRKQRGKEVDKVVAETYAELAKAGSKGATSAEVQTIVIKQLMRLSSFASNATQDVVARNPRLRPFRDGAVKSLQEPPDARVPTVKVNLAVRQKQMASLPMSFAIFQDTYNHQDVVHGPKLATGVIGTTLNGVMYLSMPILSTVLDSGRWASWRRVVAIAGVLLASASFLVSSWSTEVWHLIVLQAVCGGIGSTMLFTPTTLFVDEWFRNGNRATAYGVTLSSKNVVGTGTPFLIYALIDRLGVRNAIRVWAAIVLITGSVGILVIPKKSTGLIHRRPRKIPWSFLTHRTFYVYSIANAVFSAGYGLPQTYLSQYASNILHLSGIPSAMMIAIFNIPGIASCVAIGWLSDKSWLSPSTVTQIPTLGSGLAVFSLWGLKSHQVPSLLILFSLGYGAFASAFSSTWGGWIKELEREASENNEAINTGMVYGLMNGARGVGYVVGGLAGVELLKVGAVEQSPRWAYGTKYGALIIFTGICSIVGGWSIVWQVCGKMAKRCLRSI</sequence>
<name>A0ACC3NHW2_9PEZI</name>
<comment type="caution">
    <text evidence="1">The sequence shown here is derived from an EMBL/GenBank/DDBJ whole genome shotgun (WGS) entry which is preliminary data.</text>
</comment>
<accession>A0ACC3NHW2</accession>
<reference evidence="1" key="1">
    <citation type="submission" date="2023-07" db="EMBL/GenBank/DDBJ databases">
        <title>Black Yeasts Isolated from many extreme environments.</title>
        <authorList>
            <person name="Coleine C."/>
            <person name="Stajich J.E."/>
            <person name="Selbmann L."/>
        </authorList>
    </citation>
    <scope>NUCLEOTIDE SEQUENCE</scope>
    <source>
        <strain evidence="1">CCFEE 5714</strain>
    </source>
</reference>
<dbReference type="EMBL" id="JAUTXU010000047">
    <property type="protein sequence ID" value="KAK3715762.1"/>
    <property type="molecule type" value="Genomic_DNA"/>
</dbReference>